<evidence type="ECO:0000259" key="7">
    <source>
        <dbReference type="Pfam" id="PF03847"/>
    </source>
</evidence>
<evidence type="ECO:0000313" key="8">
    <source>
        <dbReference type="EMBL" id="CAK7901603.1"/>
    </source>
</evidence>
<comment type="subcellular location">
    <subcellularLocation>
        <location evidence="1">Nucleus</location>
    </subcellularLocation>
</comment>
<feature type="compositionally biased region" description="Low complexity" evidence="6">
    <location>
        <begin position="23"/>
        <end position="37"/>
    </location>
</feature>
<accession>A0AAV1T3V9</accession>
<keyword evidence="3" id="KW-0805">Transcription regulation</keyword>
<sequence length="212" mass="22937">MASDNQKRCPTTCGGPLSPGMASTSPRTSSMSLSSRSDSSHLCEPLAPPSNSFAKASTTTKALTPHRQLGELLRSIDPRYCFHPAVEELLLDMASEFVQDVVEFSGKMAKHRRSTVLEPRDLQFCLAKNYGVSLAGVLPTTASGATSASMLRPMGQDMLVRARPAKNSLHMHRMALKRNSLLHTKTKLKTAHAVKVAEGSRKVVCKTSSISK</sequence>
<dbReference type="Proteomes" id="UP001162060">
    <property type="component" value="Unassembled WGS sequence"/>
</dbReference>
<gene>
    <name evidence="8" type="ORF">PM001_LOCUS2304</name>
</gene>
<dbReference type="InterPro" id="IPR037794">
    <property type="entry name" value="TAF12"/>
</dbReference>
<evidence type="ECO:0000256" key="5">
    <source>
        <dbReference type="ARBA" id="ARBA00023242"/>
    </source>
</evidence>
<dbReference type="GO" id="GO:0017025">
    <property type="term" value="F:TBP-class protein binding"/>
    <property type="evidence" value="ECO:0007669"/>
    <property type="project" value="TreeGrafter"/>
</dbReference>
<feature type="region of interest" description="Disordered" evidence="6">
    <location>
        <begin position="1"/>
        <end position="61"/>
    </location>
</feature>
<keyword evidence="4" id="KW-0804">Transcription</keyword>
<dbReference type="PANTHER" id="PTHR12264:SF21">
    <property type="entry name" value="TRANSCRIPTION INITIATION FACTOR TFIID SUBUNIT 12"/>
    <property type="match status" value="1"/>
</dbReference>
<dbReference type="InterPro" id="IPR003228">
    <property type="entry name" value="TFIID_TAF12_dom"/>
</dbReference>
<dbReference type="GO" id="GO:0051123">
    <property type="term" value="P:RNA polymerase II preinitiation complex assembly"/>
    <property type="evidence" value="ECO:0007669"/>
    <property type="project" value="TreeGrafter"/>
</dbReference>
<organism evidence="8 9">
    <name type="scientific">Peronospora matthiolae</name>
    <dbReference type="NCBI Taxonomy" id="2874970"/>
    <lineage>
        <taxon>Eukaryota</taxon>
        <taxon>Sar</taxon>
        <taxon>Stramenopiles</taxon>
        <taxon>Oomycota</taxon>
        <taxon>Peronosporomycetes</taxon>
        <taxon>Peronosporales</taxon>
        <taxon>Peronosporaceae</taxon>
        <taxon>Peronospora</taxon>
    </lineage>
</organism>
<evidence type="ECO:0000256" key="6">
    <source>
        <dbReference type="SAM" id="MobiDB-lite"/>
    </source>
</evidence>
<name>A0AAV1T3V9_9STRA</name>
<dbReference type="PANTHER" id="PTHR12264">
    <property type="entry name" value="TRANSCRIPTION INITIATION FACTOR TFIID SUBUNIT 12"/>
    <property type="match status" value="1"/>
</dbReference>
<evidence type="ECO:0000256" key="4">
    <source>
        <dbReference type="ARBA" id="ARBA00023163"/>
    </source>
</evidence>
<proteinExistence type="inferred from homology"/>
<dbReference type="GO" id="GO:0005669">
    <property type="term" value="C:transcription factor TFIID complex"/>
    <property type="evidence" value="ECO:0007669"/>
    <property type="project" value="InterPro"/>
</dbReference>
<dbReference type="GO" id="GO:0046982">
    <property type="term" value="F:protein heterodimerization activity"/>
    <property type="evidence" value="ECO:0007669"/>
    <property type="project" value="InterPro"/>
</dbReference>
<comment type="similarity">
    <text evidence="2">Belongs to the TAF12 family.</text>
</comment>
<evidence type="ECO:0000313" key="9">
    <source>
        <dbReference type="Proteomes" id="UP001162060"/>
    </source>
</evidence>
<dbReference type="Gene3D" id="1.10.20.10">
    <property type="entry name" value="Histone, subunit A"/>
    <property type="match status" value="1"/>
</dbReference>
<dbReference type="Pfam" id="PF03847">
    <property type="entry name" value="TFIID_20kDa"/>
    <property type="match status" value="1"/>
</dbReference>
<comment type="caution">
    <text evidence="8">The sequence shown here is derived from an EMBL/GenBank/DDBJ whole genome shotgun (WGS) entry which is preliminary data.</text>
</comment>
<dbReference type="SUPFAM" id="SSF47113">
    <property type="entry name" value="Histone-fold"/>
    <property type="match status" value="1"/>
</dbReference>
<feature type="domain" description="Transcription initiation factor TFIID subunit 12" evidence="7">
    <location>
        <begin position="67"/>
        <end position="130"/>
    </location>
</feature>
<reference evidence="8" key="1">
    <citation type="submission" date="2024-01" db="EMBL/GenBank/DDBJ databases">
        <authorList>
            <person name="Webb A."/>
        </authorList>
    </citation>
    <scope>NUCLEOTIDE SEQUENCE</scope>
    <source>
        <strain evidence="8">Pm1</strain>
    </source>
</reference>
<dbReference type="GO" id="GO:0003677">
    <property type="term" value="F:DNA binding"/>
    <property type="evidence" value="ECO:0007669"/>
    <property type="project" value="TreeGrafter"/>
</dbReference>
<dbReference type="InterPro" id="IPR009072">
    <property type="entry name" value="Histone-fold"/>
</dbReference>
<keyword evidence="5" id="KW-0539">Nucleus</keyword>
<dbReference type="GO" id="GO:0000124">
    <property type="term" value="C:SAGA complex"/>
    <property type="evidence" value="ECO:0007669"/>
    <property type="project" value="InterPro"/>
</dbReference>
<dbReference type="EMBL" id="CAKLBY020000024">
    <property type="protein sequence ID" value="CAK7901603.1"/>
    <property type="molecule type" value="Genomic_DNA"/>
</dbReference>
<evidence type="ECO:0000256" key="2">
    <source>
        <dbReference type="ARBA" id="ARBA00007530"/>
    </source>
</evidence>
<dbReference type="AlphaFoldDB" id="A0AAV1T3V9"/>
<feature type="compositionally biased region" description="Polar residues" evidence="6">
    <location>
        <begin position="49"/>
        <end position="61"/>
    </location>
</feature>
<evidence type="ECO:0000256" key="1">
    <source>
        <dbReference type="ARBA" id="ARBA00004123"/>
    </source>
</evidence>
<dbReference type="CDD" id="cd07981">
    <property type="entry name" value="HFD_TAF12"/>
    <property type="match status" value="1"/>
</dbReference>
<evidence type="ECO:0000256" key="3">
    <source>
        <dbReference type="ARBA" id="ARBA00023015"/>
    </source>
</evidence>
<protein>
    <recommendedName>
        <fullName evidence="7">Transcription initiation factor TFIID subunit 12 domain-containing protein</fullName>
    </recommendedName>
</protein>